<dbReference type="Pfam" id="PF01757">
    <property type="entry name" value="Acyl_transf_3"/>
    <property type="match status" value="1"/>
</dbReference>
<evidence type="ECO:0000313" key="3">
    <source>
        <dbReference type="EMBL" id="RAH98997.1"/>
    </source>
</evidence>
<feature type="transmembrane region" description="Helical" evidence="1">
    <location>
        <begin position="251"/>
        <end position="269"/>
    </location>
</feature>
<dbReference type="InterPro" id="IPR050879">
    <property type="entry name" value="Acyltransferase_3"/>
</dbReference>
<dbReference type="InterPro" id="IPR002656">
    <property type="entry name" value="Acyl_transf_3_dom"/>
</dbReference>
<sequence>MTDASGRSLPYYPKLDGLRAVAACLVLVEHFTYNEMVRGFAPGLIGVKSFFVLSGFLITSILLKERGTAPAGVLATRFYLRRALRLAPAYYAAILLTALLALAAMRQEWPWHAFYLSNVQIALQERWTGAGHFWTLATEEQFYLFWFPLVALAPRRWLLPVIAGCVILAPIYRAIMAIEGTTFAIVLLPGNIDSLAAGALLAVSMSGRAAGLAFMERVAGSRALLWGSLVAVVMTTGSFGDVVGWTGGSGVLRWVFLPVLVNVTALCAVRSAIAADGRFDILAHPALVHVGRISYGLYVWHYFVPQFCYTYIPGFQALDVGAWAILRTVIWLGLTVLIAEVSWRVIERPFLALKRRTPRAGRPVPARVEAAVPR</sequence>
<feature type="transmembrane region" description="Helical" evidence="1">
    <location>
        <begin position="83"/>
        <end position="105"/>
    </location>
</feature>
<evidence type="ECO:0000256" key="1">
    <source>
        <dbReference type="SAM" id="Phobius"/>
    </source>
</evidence>
<dbReference type="GO" id="GO:0016747">
    <property type="term" value="F:acyltransferase activity, transferring groups other than amino-acyl groups"/>
    <property type="evidence" value="ECO:0007669"/>
    <property type="project" value="InterPro"/>
</dbReference>
<dbReference type="GO" id="GO:0000271">
    <property type="term" value="P:polysaccharide biosynthetic process"/>
    <property type="evidence" value="ECO:0007669"/>
    <property type="project" value="TreeGrafter"/>
</dbReference>
<dbReference type="GO" id="GO:0016020">
    <property type="term" value="C:membrane"/>
    <property type="evidence" value="ECO:0007669"/>
    <property type="project" value="TreeGrafter"/>
</dbReference>
<proteinExistence type="predicted"/>
<keyword evidence="1" id="KW-0812">Transmembrane</keyword>
<accession>A0A8B2NKH8</accession>
<evidence type="ECO:0000313" key="4">
    <source>
        <dbReference type="Proteomes" id="UP000249590"/>
    </source>
</evidence>
<organism evidence="3 4">
    <name type="scientific">Acuticoccus sediminis</name>
    <dbReference type="NCBI Taxonomy" id="2184697"/>
    <lineage>
        <taxon>Bacteria</taxon>
        <taxon>Pseudomonadati</taxon>
        <taxon>Pseudomonadota</taxon>
        <taxon>Alphaproteobacteria</taxon>
        <taxon>Hyphomicrobiales</taxon>
        <taxon>Amorphaceae</taxon>
        <taxon>Acuticoccus</taxon>
    </lineage>
</organism>
<protein>
    <recommendedName>
        <fullName evidence="2">Acyltransferase 3 domain-containing protein</fullName>
    </recommendedName>
</protein>
<comment type="caution">
    <text evidence="3">The sequence shown here is derived from an EMBL/GenBank/DDBJ whole genome shotgun (WGS) entry which is preliminary data.</text>
</comment>
<feature type="transmembrane region" description="Helical" evidence="1">
    <location>
        <begin position="223"/>
        <end position="245"/>
    </location>
</feature>
<dbReference type="RefSeq" id="WP_111350543.1">
    <property type="nucleotide sequence ID" value="NZ_QHHQ01000006.1"/>
</dbReference>
<keyword evidence="1" id="KW-0472">Membrane</keyword>
<feature type="transmembrane region" description="Helical" evidence="1">
    <location>
        <begin position="181"/>
        <end position="203"/>
    </location>
</feature>
<reference evidence="3 4" key="1">
    <citation type="submission" date="2018-05" db="EMBL/GenBank/DDBJ databases">
        <title>Acuticoccus sediminis sp. nov., isolated from deep-sea sediment of Indian Ocean.</title>
        <authorList>
            <person name="Liu X."/>
            <person name="Lai Q."/>
            <person name="Du Y."/>
            <person name="Sun F."/>
            <person name="Zhang X."/>
            <person name="Wang S."/>
            <person name="Shao Z."/>
        </authorList>
    </citation>
    <scope>NUCLEOTIDE SEQUENCE [LARGE SCALE GENOMIC DNA]</scope>
    <source>
        <strain evidence="3 4">PTG4-2</strain>
    </source>
</reference>
<keyword evidence="4" id="KW-1185">Reference proteome</keyword>
<dbReference type="Proteomes" id="UP000249590">
    <property type="component" value="Unassembled WGS sequence"/>
</dbReference>
<gene>
    <name evidence="3" type="ORF">DLJ53_25565</name>
</gene>
<dbReference type="EMBL" id="QHHQ01000006">
    <property type="protein sequence ID" value="RAH98997.1"/>
    <property type="molecule type" value="Genomic_DNA"/>
</dbReference>
<dbReference type="PANTHER" id="PTHR23028">
    <property type="entry name" value="ACETYLTRANSFERASE"/>
    <property type="match status" value="1"/>
</dbReference>
<keyword evidence="1" id="KW-1133">Transmembrane helix</keyword>
<feature type="domain" description="Acyltransferase 3" evidence="2">
    <location>
        <begin position="14"/>
        <end position="336"/>
    </location>
</feature>
<feature type="transmembrane region" description="Helical" evidence="1">
    <location>
        <begin position="45"/>
        <end position="63"/>
    </location>
</feature>
<dbReference type="OrthoDB" id="9796461at2"/>
<dbReference type="PANTHER" id="PTHR23028:SF53">
    <property type="entry name" value="ACYL_TRANSF_3 DOMAIN-CONTAINING PROTEIN"/>
    <property type="match status" value="1"/>
</dbReference>
<feature type="transmembrane region" description="Helical" evidence="1">
    <location>
        <begin position="323"/>
        <end position="346"/>
    </location>
</feature>
<feature type="transmembrane region" description="Helical" evidence="1">
    <location>
        <begin position="281"/>
        <end position="303"/>
    </location>
</feature>
<feature type="transmembrane region" description="Helical" evidence="1">
    <location>
        <begin position="157"/>
        <end position="175"/>
    </location>
</feature>
<evidence type="ECO:0000259" key="2">
    <source>
        <dbReference type="Pfam" id="PF01757"/>
    </source>
</evidence>
<name>A0A8B2NKH8_9HYPH</name>
<dbReference type="AlphaFoldDB" id="A0A8B2NKH8"/>